<evidence type="ECO:0000313" key="2">
    <source>
        <dbReference type="Proteomes" id="UP000051861"/>
    </source>
</evidence>
<accession>A0A0S7Y472</accession>
<dbReference type="Proteomes" id="UP000051861">
    <property type="component" value="Unassembled WGS sequence"/>
</dbReference>
<comment type="caution">
    <text evidence="1">The sequence shown here is derived from an EMBL/GenBank/DDBJ whole genome shotgun (WGS) entry which is preliminary data.</text>
</comment>
<organism evidence="1 2">
    <name type="scientific">candidate division WOR-1 bacterium DG_54_3</name>
    <dbReference type="NCBI Taxonomy" id="1703775"/>
    <lineage>
        <taxon>Bacteria</taxon>
        <taxon>Bacillati</taxon>
        <taxon>Saganbacteria</taxon>
    </lineage>
</organism>
<sequence length="64" mass="7242">MLKDDTDKAQNKLTLDGITFKTSGNILFKDSKENPFLLAQSTLLEKVDGLLEHGMQMLFKKIKT</sequence>
<name>A0A0S7Y472_UNCSA</name>
<protein>
    <submittedName>
        <fullName evidence="1">Uncharacterized protein</fullName>
    </submittedName>
</protein>
<dbReference type="EMBL" id="LIZX01000036">
    <property type="protein sequence ID" value="KPJ68924.1"/>
    <property type="molecule type" value="Genomic_DNA"/>
</dbReference>
<reference evidence="1 2" key="1">
    <citation type="journal article" date="2015" name="Microbiome">
        <title>Genomic resolution of linkages in carbon, nitrogen, and sulfur cycling among widespread estuary sediment bacteria.</title>
        <authorList>
            <person name="Baker B.J."/>
            <person name="Lazar C.S."/>
            <person name="Teske A.P."/>
            <person name="Dick G.J."/>
        </authorList>
    </citation>
    <scope>NUCLEOTIDE SEQUENCE [LARGE SCALE GENOMIC DNA]</scope>
    <source>
        <strain evidence="1">DG_54_3</strain>
    </source>
</reference>
<dbReference type="AlphaFoldDB" id="A0A0S7Y472"/>
<evidence type="ECO:0000313" key="1">
    <source>
        <dbReference type="EMBL" id="KPJ68924.1"/>
    </source>
</evidence>
<proteinExistence type="predicted"/>
<gene>
    <name evidence="1" type="ORF">AMJ44_05120</name>
</gene>